<keyword evidence="4 9" id="KW-1133">Transmembrane helix</keyword>
<comment type="subcellular location">
    <subcellularLocation>
        <location evidence="1">Membrane</location>
        <topology evidence="1">Multi-pass membrane protein</topology>
    </subcellularLocation>
</comment>
<evidence type="ECO:0000256" key="9">
    <source>
        <dbReference type="SAM" id="Phobius"/>
    </source>
</evidence>
<dbReference type="InterPro" id="IPR013122">
    <property type="entry name" value="PKD1_2_channel"/>
</dbReference>
<evidence type="ECO:0000256" key="8">
    <source>
        <dbReference type="SAM" id="MobiDB-lite"/>
    </source>
</evidence>
<feature type="disulfide bond" evidence="7">
    <location>
        <begin position="338"/>
        <end position="353"/>
    </location>
</feature>
<feature type="transmembrane region" description="Helical" evidence="9">
    <location>
        <begin position="528"/>
        <end position="548"/>
    </location>
</feature>
<dbReference type="AlphaFoldDB" id="A0A6G0XHJ3"/>
<proteinExistence type="inferred from homology"/>
<keyword evidence="5 9" id="KW-0472">Membrane</keyword>
<feature type="region of interest" description="Disordered" evidence="8">
    <location>
        <begin position="58"/>
        <end position="116"/>
    </location>
</feature>
<protein>
    <submittedName>
        <fullName evidence="12">Uncharacterized protein</fullName>
    </submittedName>
</protein>
<feature type="compositionally biased region" description="Basic and acidic residues" evidence="8">
    <location>
        <begin position="58"/>
        <end position="75"/>
    </location>
</feature>
<dbReference type="Pfam" id="PF08016">
    <property type="entry name" value="PKD_channel"/>
    <property type="match status" value="1"/>
</dbReference>
<keyword evidence="3 9" id="KW-0812">Transmembrane</keyword>
<evidence type="ECO:0000313" key="12">
    <source>
        <dbReference type="EMBL" id="KAF0739748.1"/>
    </source>
</evidence>
<feature type="transmembrane region" description="Helical" evidence="9">
    <location>
        <begin position="611"/>
        <end position="633"/>
    </location>
</feature>
<dbReference type="GO" id="GO:0005509">
    <property type="term" value="F:calcium ion binding"/>
    <property type="evidence" value="ECO:0007669"/>
    <property type="project" value="InterPro"/>
</dbReference>
<evidence type="ECO:0000256" key="6">
    <source>
        <dbReference type="ARBA" id="ARBA00023180"/>
    </source>
</evidence>
<dbReference type="Gene3D" id="1.10.287.70">
    <property type="match status" value="1"/>
</dbReference>
<name>A0A6G0XHJ3_9STRA</name>
<dbReference type="Pfam" id="PF20519">
    <property type="entry name" value="Polycystin_dom"/>
    <property type="match status" value="1"/>
</dbReference>
<dbReference type="GO" id="GO:0016020">
    <property type="term" value="C:membrane"/>
    <property type="evidence" value="ECO:0007669"/>
    <property type="project" value="UniProtKB-SubCell"/>
</dbReference>
<gene>
    <name evidence="12" type="ORF">Ae201684_004641</name>
</gene>
<dbReference type="InterPro" id="IPR051223">
    <property type="entry name" value="Polycystin"/>
</dbReference>
<dbReference type="EMBL" id="VJMJ01000062">
    <property type="protein sequence ID" value="KAF0739748.1"/>
    <property type="molecule type" value="Genomic_DNA"/>
</dbReference>
<comment type="caution">
    <text evidence="12">The sequence shown here is derived from an EMBL/GenBank/DDBJ whole genome shotgun (WGS) entry which is preliminary data.</text>
</comment>
<dbReference type="PANTHER" id="PTHR10877:SF183">
    <property type="entry name" value="AT14535P-RELATED"/>
    <property type="match status" value="1"/>
</dbReference>
<organism evidence="12 13">
    <name type="scientific">Aphanomyces euteiches</name>
    <dbReference type="NCBI Taxonomy" id="100861"/>
    <lineage>
        <taxon>Eukaryota</taxon>
        <taxon>Sar</taxon>
        <taxon>Stramenopiles</taxon>
        <taxon>Oomycota</taxon>
        <taxon>Saprolegniomycetes</taxon>
        <taxon>Saprolegniales</taxon>
        <taxon>Verrucalvaceae</taxon>
        <taxon>Aphanomyces</taxon>
    </lineage>
</organism>
<evidence type="ECO:0000259" key="10">
    <source>
        <dbReference type="Pfam" id="PF08016"/>
    </source>
</evidence>
<feature type="transmembrane region" description="Helical" evidence="9">
    <location>
        <begin position="221"/>
        <end position="240"/>
    </location>
</feature>
<keyword evidence="6" id="KW-0325">Glycoprotein</keyword>
<dbReference type="InterPro" id="IPR046791">
    <property type="entry name" value="Polycystin_dom"/>
</dbReference>
<evidence type="ECO:0000256" key="1">
    <source>
        <dbReference type="ARBA" id="ARBA00004141"/>
    </source>
</evidence>
<feature type="domain" description="Polycystin" evidence="11">
    <location>
        <begin position="321"/>
        <end position="480"/>
    </location>
</feature>
<accession>A0A6G0XHJ3</accession>
<evidence type="ECO:0000256" key="2">
    <source>
        <dbReference type="ARBA" id="ARBA00007200"/>
    </source>
</evidence>
<feature type="transmembrane region" description="Helical" evidence="9">
    <location>
        <begin position="669"/>
        <end position="694"/>
    </location>
</feature>
<feature type="transmembrane region" description="Helical" evidence="9">
    <location>
        <begin position="568"/>
        <end position="591"/>
    </location>
</feature>
<feature type="compositionally biased region" description="Polar residues" evidence="8">
    <location>
        <begin position="77"/>
        <end position="90"/>
    </location>
</feature>
<dbReference type="PRINTS" id="PR01433">
    <property type="entry name" value="POLYCYSTIN2"/>
</dbReference>
<dbReference type="VEuPathDB" id="FungiDB:AeMF1_000675"/>
<dbReference type="PANTHER" id="PTHR10877">
    <property type="entry name" value="POLYCYSTIN FAMILY MEMBER"/>
    <property type="match status" value="1"/>
</dbReference>
<sequence>MMIRTMTTNAAATERRSKLLQSALRVQMLSIATSQGYSVHEVADDVEAAIQEATVRREESGRRIVRLGDENKEEQTDNNAKSGSMKTLDTVSPIEENKSSSSPEVEDQVKSNNNTQDVLSGHAHESLRQLGMLSSSELRKIVRQDSKTHVPSNDAIQAIQSKMTKEELGEVKELAASVSRRKMSAKLMDRVENLSPDQQKTLTSLLQKHARTTATKEVIDMFNYVLLIVLFVVVTMHGRYDDTPYKATLNMMSQLQDKPWPARVTSVPKTFDDSDSIEELHKYLQGNFYDVVYAAGSFDRDTRFPVGSTYGGRGTIGGYGELWGPIRIGQLRVASQECKGILADTFLQNESMCFPEYSHATESRAPFGLEMSYLPDTNATNDPVFISHSGRFYPGPTFNLYLPNQESENCDFATFHGCQVYDGLKAIEETKFFDRATRIIFLDMTVYNRNFRMVTLVRLYWELLPTGGANPIAEFHTQRLFQYNDKSDFINLGLEILLLVIVAYQLLKEWQYRKSEPSSLDLATHIHVFTLILFFVVGLFKVLSYISLPETAQIDSTKFLDFRAAAQYIWTSDVVTCFICFLAWIKLFYFLSFIPKFAQLIKTITKASKEIAGLMVIFFISLVGSSMAFQMTFGMRLYDYHTFWRSFLTLLQVVINKVEFENLLETNQVLGPVFFCLYVLLMIFVILNMCIVIITDAYIEAQAEIEFIHDSKLNLVSWDSLGYALHQILTELPFVGPYFFKPIYDFIERQVNYIKSKRKRQDIHRETVAVELEAVARLKFGGHKQELAATMHSKPSANQHSMIDSIDRMAVPVLSEGSINEDEPSEAVAKLQAAIAHECSDFVTGMKTKLALLENESKLETFSDHLGRWQELLST</sequence>
<evidence type="ECO:0000313" key="13">
    <source>
        <dbReference type="Proteomes" id="UP000481153"/>
    </source>
</evidence>
<evidence type="ECO:0000256" key="5">
    <source>
        <dbReference type="ARBA" id="ARBA00023136"/>
    </source>
</evidence>
<feature type="domain" description="Polycystin cation channel PKD1/PKD2" evidence="10">
    <location>
        <begin position="485"/>
        <end position="700"/>
    </location>
</feature>
<comment type="similarity">
    <text evidence="2">Belongs to the polycystin family.</text>
</comment>
<evidence type="ECO:0000259" key="11">
    <source>
        <dbReference type="Pfam" id="PF20519"/>
    </source>
</evidence>
<evidence type="ECO:0000256" key="4">
    <source>
        <dbReference type="ARBA" id="ARBA00022989"/>
    </source>
</evidence>
<dbReference type="Proteomes" id="UP000481153">
    <property type="component" value="Unassembled WGS sequence"/>
</dbReference>
<evidence type="ECO:0000256" key="3">
    <source>
        <dbReference type="ARBA" id="ARBA00022692"/>
    </source>
</evidence>
<evidence type="ECO:0000256" key="7">
    <source>
        <dbReference type="PIRSR" id="PIRSR603915-2"/>
    </source>
</evidence>
<keyword evidence="13" id="KW-1185">Reference proteome</keyword>
<dbReference type="InterPro" id="IPR003915">
    <property type="entry name" value="PKD_2"/>
</dbReference>
<reference evidence="12 13" key="1">
    <citation type="submission" date="2019-07" db="EMBL/GenBank/DDBJ databases">
        <title>Genomics analysis of Aphanomyces spp. identifies a new class of oomycete effector associated with host adaptation.</title>
        <authorList>
            <person name="Gaulin E."/>
        </authorList>
    </citation>
    <scope>NUCLEOTIDE SEQUENCE [LARGE SCALE GENOMIC DNA]</scope>
    <source>
        <strain evidence="12 13">ATCC 201684</strain>
    </source>
</reference>
<feature type="transmembrane region" description="Helical" evidence="9">
    <location>
        <begin position="489"/>
        <end position="507"/>
    </location>
</feature>